<dbReference type="Pfam" id="PF12840">
    <property type="entry name" value="HTH_20"/>
    <property type="match status" value="1"/>
</dbReference>
<protein>
    <recommendedName>
        <fullName evidence="4">Transcriptional regulator</fullName>
    </recommendedName>
</protein>
<dbReference type="InterPro" id="IPR036388">
    <property type="entry name" value="WH-like_DNA-bd_sf"/>
</dbReference>
<dbReference type="CDD" id="cd00090">
    <property type="entry name" value="HTH_ARSR"/>
    <property type="match status" value="1"/>
</dbReference>
<sequence length="230" mass="25629">MNTILKVTGTLADATRYSIYEYVLKEHNDVTVQDVANEFGIHPNVARFHLTKLEDVKLIYSHLYKTGKGGRPGRVYKPAEKAVQLSFPRRDYQLLADILVETVQMLGEEGVNMAQVAAMKAGRHAAEAEAGKSISALTDEEKFLLLQSIAAQVGYMPKMVHTKDGLDVQFVIYNCPFKEMLHDKTDLTCGIHTAFLNGTFQALFDGTELNQQTSMLEGCHDCTYHAIVTN</sequence>
<evidence type="ECO:0008006" key="4">
    <source>
        <dbReference type="Google" id="ProtNLM"/>
    </source>
</evidence>
<gene>
    <name evidence="2" type="ORF">BTO30_05135</name>
</gene>
<organism evidence="2 3">
    <name type="scientific">Domibacillus antri</name>
    <dbReference type="NCBI Taxonomy" id="1714264"/>
    <lineage>
        <taxon>Bacteria</taxon>
        <taxon>Bacillati</taxon>
        <taxon>Bacillota</taxon>
        <taxon>Bacilli</taxon>
        <taxon>Bacillales</taxon>
        <taxon>Bacillaceae</taxon>
        <taxon>Domibacillus</taxon>
    </lineage>
</organism>
<accession>A0A1Q8Q7S2</accession>
<evidence type="ECO:0000256" key="1">
    <source>
        <dbReference type="ARBA" id="ARBA00023125"/>
    </source>
</evidence>
<dbReference type="Proteomes" id="UP000185568">
    <property type="component" value="Unassembled WGS sequence"/>
</dbReference>
<comment type="caution">
    <text evidence="2">The sequence shown here is derived from an EMBL/GenBank/DDBJ whole genome shotgun (WGS) entry which is preliminary data.</text>
</comment>
<dbReference type="OrthoDB" id="2729610at2"/>
<reference evidence="2 3" key="1">
    <citation type="submission" date="2016-12" db="EMBL/GenBank/DDBJ databases">
        <title>Domibacillus antri genome sequencing.</title>
        <authorList>
            <person name="Verma A."/>
            <person name="Krishnamurthi S."/>
        </authorList>
    </citation>
    <scope>NUCLEOTIDE SEQUENCE [LARGE SCALE GENOMIC DNA]</scope>
    <source>
        <strain evidence="2 3">XD80</strain>
    </source>
</reference>
<dbReference type="STRING" id="1714264.BTO30_05135"/>
<dbReference type="SUPFAM" id="SSF46785">
    <property type="entry name" value="Winged helix' DNA-binding domain"/>
    <property type="match status" value="1"/>
</dbReference>
<dbReference type="GO" id="GO:0003677">
    <property type="term" value="F:DNA binding"/>
    <property type="evidence" value="ECO:0007669"/>
    <property type="project" value="UniProtKB-KW"/>
</dbReference>
<dbReference type="InterPro" id="IPR011991">
    <property type="entry name" value="ArsR-like_HTH"/>
</dbReference>
<dbReference type="Gene3D" id="1.10.10.10">
    <property type="entry name" value="Winged helix-like DNA-binding domain superfamily/Winged helix DNA-binding domain"/>
    <property type="match status" value="1"/>
</dbReference>
<dbReference type="AlphaFoldDB" id="A0A1Q8Q7S2"/>
<dbReference type="RefSeq" id="WP_075397645.1">
    <property type="nucleotide sequence ID" value="NZ_MSDU01000008.1"/>
</dbReference>
<dbReference type="EMBL" id="MSDU01000008">
    <property type="protein sequence ID" value="OLN23352.1"/>
    <property type="molecule type" value="Genomic_DNA"/>
</dbReference>
<evidence type="ECO:0000313" key="3">
    <source>
        <dbReference type="Proteomes" id="UP000185568"/>
    </source>
</evidence>
<evidence type="ECO:0000313" key="2">
    <source>
        <dbReference type="EMBL" id="OLN23352.1"/>
    </source>
</evidence>
<proteinExistence type="predicted"/>
<keyword evidence="3" id="KW-1185">Reference proteome</keyword>
<name>A0A1Q8Q7S2_9BACI</name>
<keyword evidence="1" id="KW-0238">DNA-binding</keyword>
<dbReference type="InterPro" id="IPR036390">
    <property type="entry name" value="WH_DNA-bd_sf"/>
</dbReference>